<keyword evidence="5" id="KW-1185">Reference proteome</keyword>
<dbReference type="RefSeq" id="WP_303307877.1">
    <property type="nucleotide sequence ID" value="NZ_JAODOP010000004.1"/>
</dbReference>
<gene>
    <name evidence="4" type="ORF">N1F79_20895</name>
</gene>
<proteinExistence type="predicted"/>
<feature type="domain" description="FecR protein" evidence="2">
    <location>
        <begin position="108"/>
        <end position="194"/>
    </location>
</feature>
<dbReference type="Proteomes" id="UP001337305">
    <property type="component" value="Unassembled WGS sequence"/>
</dbReference>
<dbReference type="PANTHER" id="PTHR30273">
    <property type="entry name" value="PERIPLASMIC SIGNAL SENSOR AND SIGMA FACTOR ACTIVATOR FECR-RELATED"/>
    <property type="match status" value="1"/>
</dbReference>
<keyword evidence="1" id="KW-0812">Transmembrane</keyword>
<dbReference type="InterPro" id="IPR006860">
    <property type="entry name" value="FecR"/>
</dbReference>
<feature type="domain" description="Protein FecR C-terminal" evidence="3">
    <location>
        <begin position="238"/>
        <end position="304"/>
    </location>
</feature>
<dbReference type="Pfam" id="PF16344">
    <property type="entry name" value="FecR_C"/>
    <property type="match status" value="1"/>
</dbReference>
<dbReference type="EMBL" id="JAODOP010000004">
    <property type="protein sequence ID" value="MEF3835596.1"/>
    <property type="molecule type" value="Genomic_DNA"/>
</dbReference>
<evidence type="ECO:0000259" key="2">
    <source>
        <dbReference type="Pfam" id="PF04773"/>
    </source>
</evidence>
<sequence>MEENKTNNIKKFLNFEFSSEKEKEAFKESDTYSEYKEIIEMFDGVKAVDYNEEGVLERLDTARLKPDANKKQIIPLHKKWLPMSIAASILLFVSVALFSINNNLEHYTLAGESVQISLPDASKVWLNAKSEVAYSKTWKKTRAIDLKGEAYFEVAKGKTFTVKTPQGTVTVLGTKFNVKQRDTSFEVYCYEGTVSVMYKGEETILKANSFFNSKTLDVSMQEGHIINTKPYWIDKVSVFENTPINHVISDISIQYDIKFIMNDNLNKDLKYTGSYHYDDSLETVLDVFCQSLDLTYIKKDKSIYLNKNR</sequence>
<keyword evidence="1" id="KW-1133">Transmembrane helix</keyword>
<name>A0ABU7XXX8_9FLAO</name>
<dbReference type="PANTHER" id="PTHR30273:SF2">
    <property type="entry name" value="PROTEIN FECR"/>
    <property type="match status" value="1"/>
</dbReference>
<evidence type="ECO:0000256" key="1">
    <source>
        <dbReference type="SAM" id="Phobius"/>
    </source>
</evidence>
<evidence type="ECO:0000259" key="3">
    <source>
        <dbReference type="Pfam" id="PF16344"/>
    </source>
</evidence>
<evidence type="ECO:0000313" key="4">
    <source>
        <dbReference type="EMBL" id="MEF3835596.1"/>
    </source>
</evidence>
<keyword evidence="1" id="KW-0472">Membrane</keyword>
<protein>
    <submittedName>
        <fullName evidence="4">FecR family protein</fullName>
    </submittedName>
</protein>
<feature type="transmembrane region" description="Helical" evidence="1">
    <location>
        <begin position="80"/>
        <end position="100"/>
    </location>
</feature>
<dbReference type="Gene3D" id="2.60.120.1440">
    <property type="match status" value="1"/>
</dbReference>
<dbReference type="InterPro" id="IPR012373">
    <property type="entry name" value="Ferrdict_sens_TM"/>
</dbReference>
<evidence type="ECO:0000313" key="5">
    <source>
        <dbReference type="Proteomes" id="UP001337305"/>
    </source>
</evidence>
<accession>A0ABU7XXX8</accession>
<dbReference type="Gene3D" id="3.55.50.30">
    <property type="match status" value="1"/>
</dbReference>
<dbReference type="Pfam" id="PF04773">
    <property type="entry name" value="FecR"/>
    <property type="match status" value="1"/>
</dbReference>
<dbReference type="InterPro" id="IPR032508">
    <property type="entry name" value="FecR_C"/>
</dbReference>
<comment type="caution">
    <text evidence="4">The sequence shown here is derived from an EMBL/GenBank/DDBJ whole genome shotgun (WGS) entry which is preliminary data.</text>
</comment>
<dbReference type="PIRSF" id="PIRSF018266">
    <property type="entry name" value="FecR"/>
    <property type="match status" value="1"/>
</dbReference>
<organism evidence="4 5">
    <name type="scientific">Flavivirga spongiicola</name>
    <dbReference type="NCBI Taxonomy" id="421621"/>
    <lineage>
        <taxon>Bacteria</taxon>
        <taxon>Pseudomonadati</taxon>
        <taxon>Bacteroidota</taxon>
        <taxon>Flavobacteriia</taxon>
        <taxon>Flavobacteriales</taxon>
        <taxon>Flavobacteriaceae</taxon>
        <taxon>Flavivirga</taxon>
    </lineage>
</organism>
<reference evidence="4 5" key="1">
    <citation type="submission" date="2022-09" db="EMBL/GenBank/DDBJ databases">
        <title>Genome sequencing of Flavivirga sp. MEBiC05379.</title>
        <authorList>
            <person name="Oh H.-M."/>
            <person name="Kwon K.K."/>
            <person name="Park M.J."/>
            <person name="Yang S.-H."/>
        </authorList>
    </citation>
    <scope>NUCLEOTIDE SEQUENCE [LARGE SCALE GENOMIC DNA]</scope>
    <source>
        <strain evidence="4 5">MEBiC05379</strain>
    </source>
</reference>